<accession>A0AAD4GCV8</accession>
<gene>
    <name evidence="2" type="ORF">L210DRAFT_2301626</name>
</gene>
<reference evidence="2" key="1">
    <citation type="submission" date="2019-10" db="EMBL/GenBank/DDBJ databases">
        <authorList>
            <consortium name="DOE Joint Genome Institute"/>
            <person name="Kuo A."/>
            <person name="Miyauchi S."/>
            <person name="Kiss E."/>
            <person name="Drula E."/>
            <person name="Kohler A."/>
            <person name="Sanchez-Garcia M."/>
            <person name="Andreopoulos B."/>
            <person name="Barry K.W."/>
            <person name="Bonito G."/>
            <person name="Buee M."/>
            <person name="Carver A."/>
            <person name="Chen C."/>
            <person name="Cichocki N."/>
            <person name="Clum A."/>
            <person name="Culley D."/>
            <person name="Crous P.W."/>
            <person name="Fauchery L."/>
            <person name="Girlanda M."/>
            <person name="Hayes R."/>
            <person name="Keri Z."/>
            <person name="LaButti K."/>
            <person name="Lipzen A."/>
            <person name="Lombard V."/>
            <person name="Magnuson J."/>
            <person name="Maillard F."/>
            <person name="Morin E."/>
            <person name="Murat C."/>
            <person name="Nolan M."/>
            <person name="Ohm R."/>
            <person name="Pangilinan J."/>
            <person name="Pereira M."/>
            <person name="Perotto S."/>
            <person name="Peter M."/>
            <person name="Riley R."/>
            <person name="Sitrit Y."/>
            <person name="Stielow B."/>
            <person name="Szollosi G."/>
            <person name="Zifcakova L."/>
            <person name="Stursova M."/>
            <person name="Spatafora J.W."/>
            <person name="Tedersoo L."/>
            <person name="Vaario L.-M."/>
            <person name="Yamada A."/>
            <person name="Yan M."/>
            <person name="Wang P."/>
            <person name="Xu J."/>
            <person name="Bruns T."/>
            <person name="Baldrian P."/>
            <person name="Vilgalys R."/>
            <person name="Henrissat B."/>
            <person name="Grigoriev I.V."/>
            <person name="Hibbett D."/>
            <person name="Nagy L.G."/>
            <person name="Martin F.M."/>
        </authorList>
    </citation>
    <scope>NUCLEOTIDE SEQUENCE</scope>
    <source>
        <strain evidence="2">BED1</strain>
    </source>
</reference>
<evidence type="ECO:0000313" key="3">
    <source>
        <dbReference type="Proteomes" id="UP001194468"/>
    </source>
</evidence>
<dbReference type="EMBL" id="WHUW01000017">
    <property type="protein sequence ID" value="KAF8438032.1"/>
    <property type="molecule type" value="Genomic_DNA"/>
</dbReference>
<dbReference type="Proteomes" id="UP001194468">
    <property type="component" value="Unassembled WGS sequence"/>
</dbReference>
<name>A0AAD4GCV8_BOLED</name>
<dbReference type="AlphaFoldDB" id="A0AAD4GCV8"/>
<comment type="caution">
    <text evidence="2">The sequence shown here is derived from an EMBL/GenBank/DDBJ whole genome shotgun (WGS) entry which is preliminary data.</text>
</comment>
<keyword evidence="3" id="KW-1185">Reference proteome</keyword>
<protein>
    <submittedName>
        <fullName evidence="2">Uncharacterized protein</fullName>
    </submittedName>
</protein>
<feature type="region of interest" description="Disordered" evidence="1">
    <location>
        <begin position="46"/>
        <end position="67"/>
    </location>
</feature>
<evidence type="ECO:0000256" key="1">
    <source>
        <dbReference type="SAM" id="MobiDB-lite"/>
    </source>
</evidence>
<evidence type="ECO:0000313" key="2">
    <source>
        <dbReference type="EMBL" id="KAF8438032.1"/>
    </source>
</evidence>
<organism evidence="2 3">
    <name type="scientific">Boletus edulis BED1</name>
    <dbReference type="NCBI Taxonomy" id="1328754"/>
    <lineage>
        <taxon>Eukaryota</taxon>
        <taxon>Fungi</taxon>
        <taxon>Dikarya</taxon>
        <taxon>Basidiomycota</taxon>
        <taxon>Agaricomycotina</taxon>
        <taxon>Agaricomycetes</taxon>
        <taxon>Agaricomycetidae</taxon>
        <taxon>Boletales</taxon>
        <taxon>Boletineae</taxon>
        <taxon>Boletaceae</taxon>
        <taxon>Boletoideae</taxon>
        <taxon>Boletus</taxon>
    </lineage>
</organism>
<proteinExistence type="predicted"/>
<sequence length="170" mass="18863">MDHSSRPTLPPLHSLNLPRGGIPLPRIHELYDLHDHNRRDLHLNLPNGHEKPPIPQLVTPRTPSSSGPYLRPCTNTPTSPLVATPLTPTSWPFPPHKIRLVPTTFENANAVILVPPPHVPHLQTVLLVGSAVERLRQPRRQLPEGVRIHPYRVARPVDGRPSTGGHTKAP</sequence>
<reference evidence="2" key="2">
    <citation type="journal article" date="2020" name="Nat. Commun.">
        <title>Large-scale genome sequencing of mycorrhizal fungi provides insights into the early evolution of symbiotic traits.</title>
        <authorList>
            <person name="Miyauchi S."/>
            <person name="Kiss E."/>
            <person name="Kuo A."/>
            <person name="Drula E."/>
            <person name="Kohler A."/>
            <person name="Sanchez-Garcia M."/>
            <person name="Morin E."/>
            <person name="Andreopoulos B."/>
            <person name="Barry K.W."/>
            <person name="Bonito G."/>
            <person name="Buee M."/>
            <person name="Carver A."/>
            <person name="Chen C."/>
            <person name="Cichocki N."/>
            <person name="Clum A."/>
            <person name="Culley D."/>
            <person name="Crous P.W."/>
            <person name="Fauchery L."/>
            <person name="Girlanda M."/>
            <person name="Hayes R.D."/>
            <person name="Keri Z."/>
            <person name="LaButti K."/>
            <person name="Lipzen A."/>
            <person name="Lombard V."/>
            <person name="Magnuson J."/>
            <person name="Maillard F."/>
            <person name="Murat C."/>
            <person name="Nolan M."/>
            <person name="Ohm R.A."/>
            <person name="Pangilinan J."/>
            <person name="Pereira M.F."/>
            <person name="Perotto S."/>
            <person name="Peter M."/>
            <person name="Pfister S."/>
            <person name="Riley R."/>
            <person name="Sitrit Y."/>
            <person name="Stielow J.B."/>
            <person name="Szollosi G."/>
            <person name="Zifcakova L."/>
            <person name="Stursova M."/>
            <person name="Spatafora J.W."/>
            <person name="Tedersoo L."/>
            <person name="Vaario L.M."/>
            <person name="Yamada A."/>
            <person name="Yan M."/>
            <person name="Wang P."/>
            <person name="Xu J."/>
            <person name="Bruns T."/>
            <person name="Baldrian P."/>
            <person name="Vilgalys R."/>
            <person name="Dunand C."/>
            <person name="Henrissat B."/>
            <person name="Grigoriev I.V."/>
            <person name="Hibbett D."/>
            <person name="Nagy L.G."/>
            <person name="Martin F.M."/>
        </authorList>
    </citation>
    <scope>NUCLEOTIDE SEQUENCE</scope>
    <source>
        <strain evidence="2">BED1</strain>
    </source>
</reference>